<keyword evidence="3" id="KW-1185">Reference proteome</keyword>
<feature type="compositionally biased region" description="Low complexity" evidence="1">
    <location>
        <begin position="779"/>
        <end position="798"/>
    </location>
</feature>
<sequence>MNEVNTEEKSELFPDFLLLPQDVQDCLLQIKKKPKDTKQVSTAVRAFHSLQKKYANERHLLTPSFYHYILYIVAKKHKHLPTSISLAKFYYELGVMSTLSLRYFLSCFCTNLNQEYLLLQNIWNFLLSGGKIQEFSLESNSPNHLSTLISTSKQTTRHYRKSSDIKSDIPIDKLSFKMFLCCLLERYDLNFEDSSFDQLIIEGDKKLSEKLGYIETVPLHVKVQYVLLHMIKLNVEIDWKHYRVLLFAYIRENKLEALKRLIETLFQSSETYNPLSVFNAEMVPGYSSMTFNVLPQETKPLKNIQRLLSVFLNECSKYKRPEMSKYLLTTLSQFLDSNTKSINTLLNNLIELGEIQALDVFEETKKRFPNHLNIATLAIVIKGYSFFVSRTKDPHIRITLFEKGKQIINVLSELKLKPDEPFLKSYFYFLHTCNPYVDISEGDIKAVTAVMNHWNIAMNDRILVSIMMALCRNSINLSYFTRYLKTAKSINTEIVNWALTTCYYLKRKADSVVLMKYYTTDKANSHYLAPYSAQTFNIYFNIWKSLVLSDQDTHDYPIQKIIDNMETCFEKRTIEPTADLLSSLGSVMIKFMQLNRMDGETMLKKLTTIISKYYPRELIACNPRFISLFLSTVVSGDNVDMNVLNKAIELLETYDEDFLDVVHYTQLLRIINLSPLTSRMKLMKPILDKMAQHKQYPNSITLRMIVEIILKEAPHMRTLIQYILLIMKTRAAMDIEGIDKKVRGVDSLAWIEQLSKLLNEYYEHDTTFSISELLTQPESNNVHSSNSSTHSSQSNQPSGGDGTTQVKPPPLIHPTSALLQKHFQLSSTNLESIHTPFLHKEDL</sequence>
<reference evidence="2 3" key="1">
    <citation type="journal article" date="2018" name="BMC Genomics">
        <title>The genome of Naegleria lovaniensis, the basis for a comparative approach to unravel pathogenicity factors of the human pathogenic amoeba N. fowleri.</title>
        <authorList>
            <person name="Liechti N."/>
            <person name="Schurch N."/>
            <person name="Bruggmann R."/>
            <person name="Wittwer M."/>
        </authorList>
    </citation>
    <scope>NUCLEOTIDE SEQUENCE [LARGE SCALE GENOMIC DNA]</scope>
    <source>
        <strain evidence="2 3">ATCC 30569</strain>
    </source>
</reference>
<organism evidence="2 3">
    <name type="scientific">Naegleria lovaniensis</name>
    <name type="common">Amoeba</name>
    <dbReference type="NCBI Taxonomy" id="51637"/>
    <lineage>
        <taxon>Eukaryota</taxon>
        <taxon>Discoba</taxon>
        <taxon>Heterolobosea</taxon>
        <taxon>Tetramitia</taxon>
        <taxon>Eutetramitia</taxon>
        <taxon>Vahlkampfiidae</taxon>
        <taxon>Naegleria</taxon>
    </lineage>
</organism>
<evidence type="ECO:0000313" key="2">
    <source>
        <dbReference type="EMBL" id="KAG2386745.1"/>
    </source>
</evidence>
<evidence type="ECO:0000313" key="3">
    <source>
        <dbReference type="Proteomes" id="UP000816034"/>
    </source>
</evidence>
<proteinExistence type="predicted"/>
<comment type="caution">
    <text evidence="2">The sequence shown here is derived from an EMBL/GenBank/DDBJ whole genome shotgun (WGS) entry which is preliminary data.</text>
</comment>
<protein>
    <submittedName>
        <fullName evidence="2">Uncharacterized protein</fullName>
    </submittedName>
</protein>
<dbReference type="Proteomes" id="UP000816034">
    <property type="component" value="Unassembled WGS sequence"/>
</dbReference>
<accession>A0AA88GTS1</accession>
<feature type="region of interest" description="Disordered" evidence="1">
    <location>
        <begin position="778"/>
        <end position="813"/>
    </location>
</feature>
<dbReference type="RefSeq" id="XP_044550737.1">
    <property type="nucleotide sequence ID" value="XM_044691912.1"/>
</dbReference>
<name>A0AA88GTS1_NAELO</name>
<gene>
    <name evidence="2" type="ORF">C9374_002489</name>
</gene>
<evidence type="ECO:0000256" key="1">
    <source>
        <dbReference type="SAM" id="MobiDB-lite"/>
    </source>
</evidence>
<dbReference type="EMBL" id="PYSW02000015">
    <property type="protein sequence ID" value="KAG2386745.1"/>
    <property type="molecule type" value="Genomic_DNA"/>
</dbReference>
<dbReference type="AlphaFoldDB" id="A0AA88GTS1"/>
<dbReference type="GeneID" id="68094945"/>